<evidence type="ECO:0000313" key="6">
    <source>
        <dbReference type="Proteomes" id="UP001153148"/>
    </source>
</evidence>
<dbReference type="InterPro" id="IPR032675">
    <property type="entry name" value="LRR_dom_sf"/>
</dbReference>
<keyword evidence="6" id="KW-1185">Reference proteome</keyword>
<dbReference type="InterPro" id="IPR036720">
    <property type="entry name" value="RanGAP1_C_sf"/>
</dbReference>
<keyword evidence="3" id="KW-0677">Repeat</keyword>
<evidence type="ECO:0000256" key="1">
    <source>
        <dbReference type="ARBA" id="ARBA00022468"/>
    </source>
</evidence>
<dbReference type="Pfam" id="PF07834">
    <property type="entry name" value="RanGAP1_C"/>
    <property type="match status" value="1"/>
</dbReference>
<dbReference type="Gene3D" id="1.25.40.200">
    <property type="entry name" value="Ran-GTPase activating protein 1, C-terminal domain"/>
    <property type="match status" value="1"/>
</dbReference>
<dbReference type="SMART" id="SM00368">
    <property type="entry name" value="LRR_RI"/>
    <property type="match status" value="5"/>
</dbReference>
<accession>A0ABN7NW17</accession>
<feature type="domain" description="Ran-GTPase activating protein 1 C-terminal" evidence="4">
    <location>
        <begin position="274"/>
        <end position="319"/>
    </location>
</feature>
<dbReference type="InterPro" id="IPR027038">
    <property type="entry name" value="RanGap"/>
</dbReference>
<dbReference type="InterPro" id="IPR001611">
    <property type="entry name" value="Leu-rich_rpt"/>
</dbReference>
<dbReference type="Gene3D" id="3.80.10.10">
    <property type="entry name" value="Ribonuclease Inhibitor"/>
    <property type="match status" value="1"/>
</dbReference>
<evidence type="ECO:0000256" key="3">
    <source>
        <dbReference type="ARBA" id="ARBA00022737"/>
    </source>
</evidence>
<keyword evidence="2" id="KW-0433">Leucine-rich repeat</keyword>
<comment type="caution">
    <text evidence="5">The sequence shown here is derived from an EMBL/GenBank/DDBJ whole genome shotgun (WGS) entry which is preliminary data.</text>
</comment>
<reference evidence="5" key="1">
    <citation type="submission" date="2021-03" db="EMBL/GenBank/DDBJ databases">
        <authorList>
            <person name="Tran Van P."/>
        </authorList>
    </citation>
    <scope>NUCLEOTIDE SEQUENCE</scope>
</reference>
<dbReference type="InterPro" id="IPR009109">
    <property type="entry name" value="Ran_GTPase_activating_1_C"/>
</dbReference>
<name>A0ABN7NW17_TIMPD</name>
<dbReference type="PANTHER" id="PTHR24113:SF12">
    <property type="entry name" value="RAN GTPASE-ACTIVATING PROTEIN 1"/>
    <property type="match status" value="1"/>
</dbReference>
<protein>
    <recommendedName>
        <fullName evidence="4">Ran-GTPase activating protein 1 C-terminal domain-containing protein</fullName>
    </recommendedName>
</protein>
<evidence type="ECO:0000256" key="2">
    <source>
        <dbReference type="ARBA" id="ARBA00022614"/>
    </source>
</evidence>
<keyword evidence="1" id="KW-0343">GTPase activation</keyword>
<evidence type="ECO:0000259" key="4">
    <source>
        <dbReference type="Pfam" id="PF07834"/>
    </source>
</evidence>
<evidence type="ECO:0000313" key="5">
    <source>
        <dbReference type="EMBL" id="CAG2057291.1"/>
    </source>
</evidence>
<sequence length="340" mass="37999">FLFHIQLLSQALLDCYQSSNEAGRPLALKVFVAGRNRLENEGAKALAKVFKMVGTLEEVTIPQNGIYHVGVTALCEAFALNPNLRLLNLNDNTVREKGAIAMAEALPSLQNLIHLNLGDCLLKTKGALLLAEALTDGHSKLQEVHLGFNEITAEGGLALAKAMKNKKDLKQLELGGNMFGKIGRKHLILELKESSRLDALGSLRIMINVQDFMHSPTADNFLKLGANRNQLLIQEVKMILSQHKILHWLAAMFYFKSCLYGEHKMKRPPEVNNALLVHLGLIKTLHYCKSEDKNLKLTWNLDGCMTALNYAVQQEYFPSRMDLRINGKLLEQVTAVGMRY</sequence>
<dbReference type="PANTHER" id="PTHR24113">
    <property type="entry name" value="RAN GTPASE-ACTIVATING PROTEIN 1"/>
    <property type="match status" value="1"/>
</dbReference>
<dbReference type="SUPFAM" id="SSF69099">
    <property type="entry name" value="Ran-GTPase activating protein 1 (RanGAP1), C-terminal domain"/>
    <property type="match status" value="1"/>
</dbReference>
<dbReference type="EMBL" id="CAJPIN010005162">
    <property type="protein sequence ID" value="CAG2057291.1"/>
    <property type="molecule type" value="Genomic_DNA"/>
</dbReference>
<dbReference type="Proteomes" id="UP001153148">
    <property type="component" value="Unassembled WGS sequence"/>
</dbReference>
<feature type="non-terminal residue" evidence="5">
    <location>
        <position position="1"/>
    </location>
</feature>
<organism evidence="5 6">
    <name type="scientific">Timema podura</name>
    <name type="common">Walking stick</name>
    <dbReference type="NCBI Taxonomy" id="61482"/>
    <lineage>
        <taxon>Eukaryota</taxon>
        <taxon>Metazoa</taxon>
        <taxon>Ecdysozoa</taxon>
        <taxon>Arthropoda</taxon>
        <taxon>Hexapoda</taxon>
        <taxon>Insecta</taxon>
        <taxon>Pterygota</taxon>
        <taxon>Neoptera</taxon>
        <taxon>Polyneoptera</taxon>
        <taxon>Phasmatodea</taxon>
        <taxon>Timematodea</taxon>
        <taxon>Timematoidea</taxon>
        <taxon>Timematidae</taxon>
        <taxon>Timema</taxon>
    </lineage>
</organism>
<gene>
    <name evidence="5" type="ORF">TPAB3V08_LOCUS4270</name>
</gene>
<dbReference type="SUPFAM" id="SSF52047">
    <property type="entry name" value="RNI-like"/>
    <property type="match status" value="1"/>
</dbReference>
<dbReference type="Pfam" id="PF13516">
    <property type="entry name" value="LRR_6"/>
    <property type="match status" value="2"/>
</dbReference>
<proteinExistence type="predicted"/>